<evidence type="ECO:0000256" key="2">
    <source>
        <dbReference type="SAM" id="Phobius"/>
    </source>
</evidence>
<evidence type="ECO:0000256" key="1">
    <source>
        <dbReference type="SAM" id="MobiDB-lite"/>
    </source>
</evidence>
<evidence type="ECO:0000313" key="4">
    <source>
        <dbReference type="Proteomes" id="UP000199385"/>
    </source>
</evidence>
<feature type="transmembrane region" description="Helical" evidence="2">
    <location>
        <begin position="34"/>
        <end position="54"/>
    </location>
</feature>
<dbReference type="STRING" id="261654.GA0070611_5163"/>
<feature type="region of interest" description="Disordered" evidence="1">
    <location>
        <begin position="99"/>
        <end position="127"/>
    </location>
</feature>
<dbReference type="EMBL" id="LT594323">
    <property type="protein sequence ID" value="SBT51405.1"/>
    <property type="molecule type" value="Genomic_DNA"/>
</dbReference>
<organism evidence="3 4">
    <name type="scientific">Micromonospora auratinigra</name>
    <dbReference type="NCBI Taxonomy" id="261654"/>
    <lineage>
        <taxon>Bacteria</taxon>
        <taxon>Bacillati</taxon>
        <taxon>Actinomycetota</taxon>
        <taxon>Actinomycetes</taxon>
        <taxon>Micromonosporales</taxon>
        <taxon>Micromonosporaceae</taxon>
        <taxon>Micromonospora</taxon>
    </lineage>
</organism>
<feature type="transmembrane region" description="Helical" evidence="2">
    <location>
        <begin position="74"/>
        <end position="93"/>
    </location>
</feature>
<gene>
    <name evidence="3" type="ORF">GA0070611_5163</name>
</gene>
<keyword evidence="2" id="KW-0812">Transmembrane</keyword>
<accession>A0A1A9A4M6</accession>
<sequence>MTRSTSAARTTDARSGPDLNGRPRPDPGGRTGRPLVAVAGYAVLLLLLLIFILMNGQHAEMHFFGAHGRLPVGVALLLAVVFGVLLVTTYAAVRRVVRPRRSPRSTTVTHPNAGGADLCAGTPEGRH</sequence>
<feature type="compositionally biased region" description="Low complexity" evidence="1">
    <location>
        <begin position="1"/>
        <end position="14"/>
    </location>
</feature>
<dbReference type="RefSeq" id="WP_091669505.1">
    <property type="nucleotide sequence ID" value="NZ_LT594323.1"/>
</dbReference>
<dbReference type="Proteomes" id="UP000199385">
    <property type="component" value="Chromosome I"/>
</dbReference>
<dbReference type="AlphaFoldDB" id="A0A1A9A4M6"/>
<name>A0A1A9A4M6_9ACTN</name>
<keyword evidence="2" id="KW-1133">Transmembrane helix</keyword>
<feature type="region of interest" description="Disordered" evidence="1">
    <location>
        <begin position="1"/>
        <end position="32"/>
    </location>
</feature>
<keyword evidence="4" id="KW-1185">Reference proteome</keyword>
<evidence type="ECO:0000313" key="3">
    <source>
        <dbReference type="EMBL" id="SBT51405.1"/>
    </source>
</evidence>
<dbReference type="PATRIC" id="fig|261654.4.peg.5232"/>
<keyword evidence="2" id="KW-0472">Membrane</keyword>
<proteinExistence type="predicted"/>
<protein>
    <submittedName>
        <fullName evidence="3">Uncharacterized integral membrane protein</fullName>
    </submittedName>
</protein>
<reference evidence="4" key="1">
    <citation type="submission" date="2016-06" db="EMBL/GenBank/DDBJ databases">
        <authorList>
            <person name="Varghese N."/>
            <person name="Submissions Spin"/>
        </authorList>
    </citation>
    <scope>NUCLEOTIDE SEQUENCE [LARGE SCALE GENOMIC DNA]</scope>
    <source>
        <strain evidence="4">DSM 44815</strain>
    </source>
</reference>